<dbReference type="EMBL" id="QGKX02000996">
    <property type="protein sequence ID" value="KAF3560353.1"/>
    <property type="molecule type" value="Genomic_DNA"/>
</dbReference>
<sequence length="71" mass="8226">MDPRWKEPRFPGSPVEGTSVPRYEVLRVWSPGPPLPPGEMENFRKGECSIFPNMEEFNLLQPTKARLRKTI</sequence>
<gene>
    <name evidence="1" type="ORF">F2Q69_00013586</name>
</gene>
<name>A0A8S9R9M3_BRACR</name>
<evidence type="ECO:0000313" key="2">
    <source>
        <dbReference type="Proteomes" id="UP000712600"/>
    </source>
</evidence>
<protein>
    <submittedName>
        <fullName evidence="1">Uncharacterized protein</fullName>
    </submittedName>
</protein>
<accession>A0A8S9R9M3</accession>
<dbReference type="AlphaFoldDB" id="A0A8S9R9M3"/>
<proteinExistence type="predicted"/>
<comment type="caution">
    <text evidence="1">The sequence shown here is derived from an EMBL/GenBank/DDBJ whole genome shotgun (WGS) entry which is preliminary data.</text>
</comment>
<reference evidence="1" key="1">
    <citation type="submission" date="2019-12" db="EMBL/GenBank/DDBJ databases">
        <title>Genome sequencing and annotation of Brassica cretica.</title>
        <authorList>
            <person name="Studholme D.J."/>
            <person name="Sarris P."/>
        </authorList>
    </citation>
    <scope>NUCLEOTIDE SEQUENCE</scope>
    <source>
        <strain evidence="1">PFS-109/04</strain>
        <tissue evidence="1">Leaf</tissue>
    </source>
</reference>
<dbReference type="Proteomes" id="UP000712600">
    <property type="component" value="Unassembled WGS sequence"/>
</dbReference>
<organism evidence="1 2">
    <name type="scientific">Brassica cretica</name>
    <name type="common">Mustard</name>
    <dbReference type="NCBI Taxonomy" id="69181"/>
    <lineage>
        <taxon>Eukaryota</taxon>
        <taxon>Viridiplantae</taxon>
        <taxon>Streptophyta</taxon>
        <taxon>Embryophyta</taxon>
        <taxon>Tracheophyta</taxon>
        <taxon>Spermatophyta</taxon>
        <taxon>Magnoliopsida</taxon>
        <taxon>eudicotyledons</taxon>
        <taxon>Gunneridae</taxon>
        <taxon>Pentapetalae</taxon>
        <taxon>rosids</taxon>
        <taxon>malvids</taxon>
        <taxon>Brassicales</taxon>
        <taxon>Brassicaceae</taxon>
        <taxon>Brassiceae</taxon>
        <taxon>Brassica</taxon>
    </lineage>
</organism>
<evidence type="ECO:0000313" key="1">
    <source>
        <dbReference type="EMBL" id="KAF3560353.1"/>
    </source>
</evidence>